<feature type="signal peptide" evidence="12">
    <location>
        <begin position="1"/>
        <end position="18"/>
    </location>
</feature>
<evidence type="ECO:0000256" key="5">
    <source>
        <dbReference type="ARBA" id="ARBA00022536"/>
    </source>
</evidence>
<proteinExistence type="inferred from homology"/>
<dbReference type="PROSITE" id="PS50026">
    <property type="entry name" value="EGF_3"/>
    <property type="match status" value="4"/>
</dbReference>
<dbReference type="PROSITE" id="PS01187">
    <property type="entry name" value="EGF_CA"/>
    <property type="match status" value="2"/>
</dbReference>
<feature type="domain" description="EGF-like" evidence="13">
    <location>
        <begin position="547"/>
        <end position="586"/>
    </location>
</feature>
<keyword evidence="10" id="KW-0325">Glycoprotein</keyword>
<dbReference type="InterPro" id="IPR000152">
    <property type="entry name" value="EGF-type_Asp/Asn_hydroxyl_site"/>
</dbReference>
<reference evidence="14 15" key="1">
    <citation type="journal article" date="2017" name="Nat. Ecol. Evol.">
        <title>Scallop genome provides insights into evolution of bilaterian karyotype and development.</title>
        <authorList>
            <person name="Wang S."/>
            <person name="Zhang J."/>
            <person name="Jiao W."/>
            <person name="Li J."/>
            <person name="Xun X."/>
            <person name="Sun Y."/>
            <person name="Guo X."/>
            <person name="Huan P."/>
            <person name="Dong B."/>
            <person name="Zhang L."/>
            <person name="Hu X."/>
            <person name="Sun X."/>
            <person name="Wang J."/>
            <person name="Zhao C."/>
            <person name="Wang Y."/>
            <person name="Wang D."/>
            <person name="Huang X."/>
            <person name="Wang R."/>
            <person name="Lv J."/>
            <person name="Li Y."/>
            <person name="Zhang Z."/>
            <person name="Liu B."/>
            <person name="Lu W."/>
            <person name="Hui Y."/>
            <person name="Liang J."/>
            <person name="Zhou Z."/>
            <person name="Hou R."/>
            <person name="Li X."/>
            <person name="Liu Y."/>
            <person name="Li H."/>
            <person name="Ning X."/>
            <person name="Lin Y."/>
            <person name="Zhao L."/>
            <person name="Xing Q."/>
            <person name="Dou J."/>
            <person name="Li Y."/>
            <person name="Mao J."/>
            <person name="Guo H."/>
            <person name="Dou H."/>
            <person name="Li T."/>
            <person name="Mu C."/>
            <person name="Jiang W."/>
            <person name="Fu Q."/>
            <person name="Fu X."/>
            <person name="Miao Y."/>
            <person name="Liu J."/>
            <person name="Yu Q."/>
            <person name="Li R."/>
            <person name="Liao H."/>
            <person name="Li X."/>
            <person name="Kong Y."/>
            <person name="Jiang Z."/>
            <person name="Chourrout D."/>
            <person name="Li R."/>
            <person name="Bao Z."/>
        </authorList>
    </citation>
    <scope>NUCLEOTIDE SEQUENCE [LARGE SCALE GENOMIC DNA]</scope>
    <source>
        <strain evidence="14 15">PY_sf001</strain>
    </source>
</reference>
<dbReference type="SUPFAM" id="SSF57184">
    <property type="entry name" value="Growth factor receptor domain"/>
    <property type="match status" value="4"/>
</dbReference>
<evidence type="ECO:0000256" key="1">
    <source>
        <dbReference type="ARBA" id="ARBA00004498"/>
    </source>
</evidence>
<keyword evidence="8" id="KW-0106">Calcium</keyword>
<comment type="caution">
    <text evidence="11">Lacks conserved residue(s) required for the propagation of feature annotation.</text>
</comment>
<keyword evidence="3" id="KW-0964">Secreted</keyword>
<feature type="domain" description="EGF-like" evidence="13">
    <location>
        <begin position="465"/>
        <end position="506"/>
    </location>
</feature>
<evidence type="ECO:0000256" key="11">
    <source>
        <dbReference type="PROSITE-ProRule" id="PRU00076"/>
    </source>
</evidence>
<dbReference type="SMART" id="SM00104">
    <property type="entry name" value="ANATO"/>
    <property type="match status" value="2"/>
</dbReference>
<dbReference type="SUPFAM" id="SSF57196">
    <property type="entry name" value="EGF/Laminin"/>
    <property type="match status" value="1"/>
</dbReference>
<comment type="similarity">
    <text evidence="2">Belongs to the fibulin family.</text>
</comment>
<dbReference type="Pfam" id="PF22914">
    <property type="entry name" value="Fibulin_C"/>
    <property type="match status" value="2"/>
</dbReference>
<dbReference type="InterPro" id="IPR000020">
    <property type="entry name" value="Anaphylatoxin/fibulin"/>
</dbReference>
<keyword evidence="9 11" id="KW-1015">Disulfide bond</keyword>
<dbReference type="InterPro" id="IPR000742">
    <property type="entry name" value="EGF"/>
</dbReference>
<evidence type="ECO:0000256" key="12">
    <source>
        <dbReference type="SAM" id="SignalP"/>
    </source>
</evidence>
<dbReference type="FunFam" id="2.10.25.10:FF:000240">
    <property type="entry name" value="Vitamin K-dependent protein S"/>
    <property type="match status" value="1"/>
</dbReference>
<evidence type="ECO:0000256" key="10">
    <source>
        <dbReference type="ARBA" id="ARBA00023180"/>
    </source>
</evidence>
<keyword evidence="6 12" id="KW-0732">Signal</keyword>
<evidence type="ECO:0000256" key="7">
    <source>
        <dbReference type="ARBA" id="ARBA00022737"/>
    </source>
</evidence>
<feature type="domain" description="EGF-like" evidence="13">
    <location>
        <begin position="152"/>
        <end position="193"/>
    </location>
</feature>
<dbReference type="InterPro" id="IPR018097">
    <property type="entry name" value="EGF_Ca-bd_CS"/>
</dbReference>
<evidence type="ECO:0000256" key="3">
    <source>
        <dbReference type="ARBA" id="ARBA00022525"/>
    </source>
</evidence>
<evidence type="ECO:0000256" key="2">
    <source>
        <dbReference type="ARBA" id="ARBA00006127"/>
    </source>
</evidence>
<dbReference type="FunFam" id="2.10.25.10:FF:000005">
    <property type="entry name" value="Fibrillin 2"/>
    <property type="match status" value="1"/>
</dbReference>
<dbReference type="GO" id="GO:0071944">
    <property type="term" value="C:cell periphery"/>
    <property type="evidence" value="ECO:0007669"/>
    <property type="project" value="UniProtKB-ARBA"/>
</dbReference>
<feature type="disulfide bond" evidence="11">
    <location>
        <begin position="551"/>
        <end position="561"/>
    </location>
</feature>
<sequence>MKIFIVISVVLLSKCSEGAISQVLDQCCLTGSTWAGELSQRCDSYPTAVEGVGADDQRACRAILEVCCMKAKQKQQCDRGHKDALEFPSCTTRNVFGAEQYLECCHCCHLGMAHRDMGGDCNYLSDVAFGGPCDRKFRECCIGAVNETVDNDIDECELHPGVLCSHSCVNTLGSYRCECESGYSLHSDARTCIQDDSGINCSLYDPCEHRCVDDTTGVRCQCNSGYQLDVDGVSCQDIDECARGTSNCVGDKRCINTEGGFSCEPITVPVNQCPDGTEYDVASGECQPITTETCDPGYAFNTVTEACDDIDECAQNINTCQSTQRCENTIGSFRCGRLIGCGTGYTLDSDTQRCVDRDECLLKIHNCGSGYNCVNIQGSFRCVPTQCQFGYRFSSASGRCEPINCQRGLEPNRRGACVDINECERANTCRRTETCKNTYGSYRCRSMLDCQPGHEVDPNTQVCVDIDECGRNLHDCRQNQRCINRPGSYICDCPKGYRVGQEGNCEDINECVDSFVCPFDSVCENSPGSYRCSCNEGLRSEGRRCVDINECEDANTCQYRCLNVYGSFHCQCRNGYQLGADKRSCEDIDECTQFGGRHRLCGGNCVNTPGSYQCECPEGWTSYGRGQSCRDIDECQRPGICGRDNMCFNTKGSYKCPHVVCPSGFVKTMLGPRRNSVRCKRVEFKTCDQNDEECLNTPLSLSYNFLSFPANVKVPADLFAMSGPQSVDKSFTWELEVVDVRPLRAGINPVNRGYFALTENNNEAVVTLSYGVQGPQDIQLELTMNMRDRRTNVSLGNAISKIYLAGRLKAEEGVMCNRRTCNVTDVECRTSKVRSITWQFVALPTVRSLTQPVELLNVQTVSYLLIPNLKFMIIRGNEDGLFEAVTTGNAAALNLVKPVIGPAEYELVLRLENWNILGNQLFSVYLTHVLVDISASELS</sequence>
<dbReference type="GO" id="GO:0005509">
    <property type="term" value="F:calcium ion binding"/>
    <property type="evidence" value="ECO:0007669"/>
    <property type="project" value="InterPro"/>
</dbReference>
<dbReference type="STRING" id="6573.A0A210R4U1"/>
<dbReference type="PROSITE" id="PS00010">
    <property type="entry name" value="ASX_HYDROXYL"/>
    <property type="match status" value="5"/>
</dbReference>
<dbReference type="Pfam" id="PF12662">
    <property type="entry name" value="cEGF"/>
    <property type="match status" value="3"/>
</dbReference>
<name>A0A210R4U1_MIZYE</name>
<dbReference type="Proteomes" id="UP000242188">
    <property type="component" value="Unassembled WGS sequence"/>
</dbReference>
<dbReference type="AlphaFoldDB" id="A0A210R4U1"/>
<dbReference type="OrthoDB" id="10022113at2759"/>
<dbReference type="InterPro" id="IPR026823">
    <property type="entry name" value="cEGF"/>
</dbReference>
<dbReference type="CDD" id="cd00054">
    <property type="entry name" value="EGF_CA"/>
    <property type="match status" value="8"/>
</dbReference>
<dbReference type="InterPro" id="IPR001881">
    <property type="entry name" value="EGF-like_Ca-bd_dom"/>
</dbReference>
<evidence type="ECO:0000256" key="4">
    <source>
        <dbReference type="ARBA" id="ARBA00022530"/>
    </source>
</evidence>
<comment type="subcellular location">
    <subcellularLocation>
        <location evidence="1">Secreted</location>
        <location evidence="1">Extracellular space</location>
        <location evidence="1">Extracellular matrix</location>
    </subcellularLocation>
</comment>
<dbReference type="PANTHER" id="PTHR47333">
    <property type="entry name" value="VON WILLEBRAND FACTOR C AND EGF DOMAIN-CONTAINING PROTEIN"/>
    <property type="match status" value="1"/>
</dbReference>
<evidence type="ECO:0000259" key="13">
    <source>
        <dbReference type="PROSITE" id="PS50026"/>
    </source>
</evidence>
<evidence type="ECO:0000256" key="9">
    <source>
        <dbReference type="ARBA" id="ARBA00023157"/>
    </source>
</evidence>
<dbReference type="InterPro" id="IPR009030">
    <property type="entry name" value="Growth_fac_rcpt_cys_sf"/>
</dbReference>
<dbReference type="Pfam" id="PF07645">
    <property type="entry name" value="EGF_CA"/>
    <property type="match status" value="6"/>
</dbReference>
<evidence type="ECO:0000313" key="15">
    <source>
        <dbReference type="Proteomes" id="UP000242188"/>
    </source>
</evidence>
<feature type="domain" description="EGF-like" evidence="13">
    <location>
        <begin position="507"/>
        <end position="546"/>
    </location>
</feature>
<dbReference type="PANTHER" id="PTHR47333:SF4">
    <property type="entry name" value="EGF-LIKE DOMAIN-CONTAINING PROTEIN"/>
    <property type="match status" value="1"/>
</dbReference>
<dbReference type="InterPro" id="IPR052080">
    <property type="entry name" value="vWF_C/EGF_Fibrillin"/>
</dbReference>
<keyword evidence="7" id="KW-0677">Repeat</keyword>
<dbReference type="SMART" id="SM00181">
    <property type="entry name" value="EGF"/>
    <property type="match status" value="10"/>
</dbReference>
<keyword evidence="15" id="KW-1185">Reference proteome</keyword>
<accession>A0A210R4U1</accession>
<evidence type="ECO:0000313" key="14">
    <source>
        <dbReference type="EMBL" id="OWF55985.1"/>
    </source>
</evidence>
<dbReference type="EMBL" id="NEDP02000404">
    <property type="protein sequence ID" value="OWF55985.1"/>
    <property type="molecule type" value="Genomic_DNA"/>
</dbReference>
<comment type="caution">
    <text evidence="14">The sequence shown here is derived from an EMBL/GenBank/DDBJ whole genome shotgun (WGS) entry which is preliminary data.</text>
</comment>
<keyword evidence="5 11" id="KW-0245">EGF-like domain</keyword>
<dbReference type="InterPro" id="IPR055088">
    <property type="entry name" value="Fibulin_C"/>
</dbReference>
<dbReference type="FunFam" id="2.10.25.10:FF:000010">
    <property type="entry name" value="Pro-epidermal growth factor"/>
    <property type="match status" value="1"/>
</dbReference>
<evidence type="ECO:0000256" key="6">
    <source>
        <dbReference type="ARBA" id="ARBA00022729"/>
    </source>
</evidence>
<dbReference type="Gene3D" id="2.10.25.10">
    <property type="entry name" value="Laminin"/>
    <property type="match status" value="11"/>
</dbReference>
<feature type="chain" id="PRO_5012103355" evidence="12">
    <location>
        <begin position="19"/>
        <end position="939"/>
    </location>
</feature>
<organism evidence="14 15">
    <name type="scientific">Mizuhopecten yessoensis</name>
    <name type="common">Japanese scallop</name>
    <name type="synonym">Patinopecten yessoensis</name>
    <dbReference type="NCBI Taxonomy" id="6573"/>
    <lineage>
        <taxon>Eukaryota</taxon>
        <taxon>Metazoa</taxon>
        <taxon>Spiralia</taxon>
        <taxon>Lophotrochozoa</taxon>
        <taxon>Mollusca</taxon>
        <taxon>Bivalvia</taxon>
        <taxon>Autobranchia</taxon>
        <taxon>Pteriomorphia</taxon>
        <taxon>Pectinida</taxon>
        <taxon>Pectinoidea</taxon>
        <taxon>Pectinidae</taxon>
        <taxon>Mizuhopecten</taxon>
    </lineage>
</organism>
<dbReference type="SMART" id="SM00179">
    <property type="entry name" value="EGF_CA"/>
    <property type="match status" value="11"/>
</dbReference>
<protein>
    <submittedName>
        <fullName evidence="14">Fibulin-2</fullName>
    </submittedName>
</protein>
<dbReference type="PROSITE" id="PS01186">
    <property type="entry name" value="EGF_2"/>
    <property type="match status" value="5"/>
</dbReference>
<dbReference type="FunFam" id="2.10.25.10:FF:000038">
    <property type="entry name" value="Fibrillin 2"/>
    <property type="match status" value="2"/>
</dbReference>
<evidence type="ECO:0000256" key="8">
    <source>
        <dbReference type="ARBA" id="ARBA00022837"/>
    </source>
</evidence>
<gene>
    <name evidence="14" type="ORF">KP79_PYT10956</name>
</gene>
<keyword evidence="4" id="KW-0272">Extracellular matrix</keyword>
<dbReference type="GO" id="GO:0005576">
    <property type="term" value="C:extracellular region"/>
    <property type="evidence" value="ECO:0007669"/>
    <property type="project" value="InterPro"/>
</dbReference>
<dbReference type="InterPro" id="IPR049883">
    <property type="entry name" value="NOTCH1_EGF-like"/>
</dbReference>